<dbReference type="GO" id="GO:0008380">
    <property type="term" value="P:RNA splicing"/>
    <property type="evidence" value="ECO:0007669"/>
    <property type="project" value="UniProtKB-KW"/>
</dbReference>
<evidence type="ECO:0000256" key="4">
    <source>
        <dbReference type="ARBA" id="ARBA00023015"/>
    </source>
</evidence>
<feature type="region of interest" description="Disordered" evidence="9">
    <location>
        <begin position="349"/>
        <end position="415"/>
    </location>
</feature>
<sequence>MASGVVEKTEEELRKELFELNRQQREITERLKDPRGLRRGGGGPRSFVANGGRQRGVVRPAERNDAEDQPTPKRRMSSAVVKIEEGEIAEDVSGAPRDANKEESIVEAIPRVAPANQNERKPSNWLRRDGFQRPSKMDFDIPPPEPVPRVLPKNEDPKLVGRNKRMLGQLLGTLEKFRKEDMQLSGTEAYMRRSDSLKRAEQRAREESEKLRQQEREQLDEKLKRDLTLRARLAAKAEEKRLELLFLRWSEHHKNLANFIRTKAEPPIFYSFAKPLEEDSTLLEQRKDQIFEEWKAARREELSQYQKKIAEQNIAKAEEEWKNILERRANKNVSKNLQETMDKELETHRLERGPKTRKIPGVSNNEDEDVEDINVVEDDMMDDVLEVDENNQRSDENVKVEAGNGGPRIDNNDEP</sequence>
<dbReference type="PANTHER" id="PTHR12707:SF0">
    <property type="entry name" value="PININ"/>
    <property type="match status" value="1"/>
</dbReference>
<dbReference type="InterPro" id="IPR006786">
    <property type="entry name" value="Pinin_SDK_MemA"/>
</dbReference>
<dbReference type="PANTHER" id="PTHR12707">
    <property type="entry name" value="PINN"/>
    <property type="match status" value="1"/>
</dbReference>
<gene>
    <name evidence="11" type="ORF">EJD97_002381</name>
</gene>
<dbReference type="GO" id="GO:0006397">
    <property type="term" value="P:mRNA processing"/>
    <property type="evidence" value="ECO:0007669"/>
    <property type="project" value="UniProtKB-KW"/>
</dbReference>
<proteinExistence type="inferred from homology"/>
<evidence type="ECO:0000256" key="3">
    <source>
        <dbReference type="ARBA" id="ARBA00022664"/>
    </source>
</evidence>
<name>A0A6N2C1G5_SOLCI</name>
<keyword evidence="3" id="KW-0507">mRNA processing</keyword>
<feature type="domain" description="Pinin/SDK/MemA protein" evidence="10">
    <location>
        <begin position="161"/>
        <end position="287"/>
    </location>
</feature>
<keyword evidence="6" id="KW-0508">mRNA splicing</keyword>
<dbReference type="Pfam" id="PF04696">
    <property type="entry name" value="Pinin_SDK_memA"/>
    <property type="match status" value="1"/>
</dbReference>
<feature type="compositionally biased region" description="Basic and acidic residues" evidence="9">
    <location>
        <begin position="190"/>
        <end position="219"/>
    </location>
</feature>
<evidence type="ECO:0000256" key="2">
    <source>
        <dbReference type="ARBA" id="ARBA00010386"/>
    </source>
</evidence>
<feature type="compositionally biased region" description="Acidic residues" evidence="9">
    <location>
        <begin position="365"/>
        <end position="389"/>
    </location>
</feature>
<dbReference type="EMBL" id="RXGB01001273">
    <property type="protein sequence ID" value="TMW99560.1"/>
    <property type="molecule type" value="Genomic_DNA"/>
</dbReference>
<evidence type="ECO:0000256" key="1">
    <source>
        <dbReference type="ARBA" id="ARBA00004123"/>
    </source>
</evidence>
<protein>
    <recommendedName>
        <fullName evidence="10">Pinin/SDK/MemA protein domain-containing protein</fullName>
    </recommendedName>
</protein>
<comment type="similarity">
    <text evidence="2">Belongs to the pinin family.</text>
</comment>
<organism evidence="11">
    <name type="scientific">Solanum chilense</name>
    <name type="common">Tomato</name>
    <name type="synonym">Lycopersicon chilense</name>
    <dbReference type="NCBI Taxonomy" id="4083"/>
    <lineage>
        <taxon>Eukaryota</taxon>
        <taxon>Viridiplantae</taxon>
        <taxon>Streptophyta</taxon>
        <taxon>Embryophyta</taxon>
        <taxon>Tracheophyta</taxon>
        <taxon>Spermatophyta</taxon>
        <taxon>Magnoliopsida</taxon>
        <taxon>eudicotyledons</taxon>
        <taxon>Gunneridae</taxon>
        <taxon>Pentapetalae</taxon>
        <taxon>asterids</taxon>
        <taxon>lamiids</taxon>
        <taxon>Solanales</taxon>
        <taxon>Solanaceae</taxon>
        <taxon>Solanoideae</taxon>
        <taxon>Solaneae</taxon>
        <taxon>Solanum</taxon>
        <taxon>Solanum subgen. Lycopersicon</taxon>
    </lineage>
</organism>
<keyword evidence="7" id="KW-0539">Nucleus</keyword>
<accession>A0A6N2C1G5</accession>
<feature type="compositionally biased region" description="Basic and acidic residues" evidence="9">
    <location>
        <begin position="390"/>
        <end position="399"/>
    </location>
</feature>
<evidence type="ECO:0000256" key="8">
    <source>
        <dbReference type="SAM" id="Coils"/>
    </source>
</evidence>
<feature type="compositionally biased region" description="Basic and acidic residues" evidence="9">
    <location>
        <begin position="25"/>
        <end position="36"/>
    </location>
</feature>
<evidence type="ECO:0000313" key="11">
    <source>
        <dbReference type="EMBL" id="TMW99560.1"/>
    </source>
</evidence>
<dbReference type="AlphaFoldDB" id="A0A6N2C1G5"/>
<feature type="region of interest" description="Disordered" evidence="9">
    <location>
        <begin position="185"/>
        <end position="219"/>
    </location>
</feature>
<feature type="compositionally biased region" description="Basic and acidic residues" evidence="9">
    <location>
        <begin position="118"/>
        <end position="139"/>
    </location>
</feature>
<feature type="region of interest" description="Disordered" evidence="9">
    <location>
        <begin position="25"/>
        <end position="162"/>
    </location>
</feature>
<evidence type="ECO:0000259" key="10">
    <source>
        <dbReference type="Pfam" id="PF04696"/>
    </source>
</evidence>
<evidence type="ECO:0000256" key="9">
    <source>
        <dbReference type="SAM" id="MobiDB-lite"/>
    </source>
</evidence>
<reference evidence="11" key="1">
    <citation type="submission" date="2019-05" db="EMBL/GenBank/DDBJ databases">
        <title>The de novo reference genome and transcriptome assemblies of the wild tomato species Solanum chilense.</title>
        <authorList>
            <person name="Stam R."/>
            <person name="Nosenko T."/>
            <person name="Hoerger A.C."/>
            <person name="Stephan W."/>
            <person name="Seidel M.A."/>
            <person name="Kuhn J.M.M."/>
            <person name="Haberer G."/>
            <person name="Tellier A."/>
        </authorList>
    </citation>
    <scope>NUCLEOTIDE SEQUENCE</scope>
    <source>
        <tissue evidence="11">Mature leaves</tissue>
    </source>
</reference>
<evidence type="ECO:0000256" key="5">
    <source>
        <dbReference type="ARBA" id="ARBA00023163"/>
    </source>
</evidence>
<comment type="caution">
    <text evidence="11">The sequence shown here is derived from an EMBL/GenBank/DDBJ whole genome shotgun (WGS) entry which is preliminary data.</text>
</comment>
<dbReference type="InterPro" id="IPR039853">
    <property type="entry name" value="Pinin"/>
</dbReference>
<evidence type="ECO:0000256" key="6">
    <source>
        <dbReference type="ARBA" id="ARBA00023187"/>
    </source>
</evidence>
<keyword evidence="8" id="KW-0175">Coiled coil</keyword>
<keyword evidence="4" id="KW-0805">Transcription regulation</keyword>
<dbReference type="GO" id="GO:0071013">
    <property type="term" value="C:catalytic step 2 spliceosome"/>
    <property type="evidence" value="ECO:0007669"/>
    <property type="project" value="TreeGrafter"/>
</dbReference>
<evidence type="ECO:0000256" key="7">
    <source>
        <dbReference type="ARBA" id="ARBA00023242"/>
    </source>
</evidence>
<keyword evidence="5" id="KW-0804">Transcription</keyword>
<comment type="subcellular location">
    <subcellularLocation>
        <location evidence="1">Nucleus</location>
    </subcellularLocation>
</comment>
<feature type="coiled-coil region" evidence="8">
    <location>
        <begin position="300"/>
        <end position="327"/>
    </location>
</feature>